<proteinExistence type="predicted"/>
<evidence type="ECO:0000313" key="1">
    <source>
        <dbReference type="EMBL" id="KAI0038256.1"/>
    </source>
</evidence>
<name>A0ACB8R3Q3_9AGAM</name>
<evidence type="ECO:0000313" key="2">
    <source>
        <dbReference type="Proteomes" id="UP000814033"/>
    </source>
</evidence>
<comment type="caution">
    <text evidence="1">The sequence shown here is derived from an EMBL/GenBank/DDBJ whole genome shotgun (WGS) entry which is preliminary data.</text>
</comment>
<protein>
    <submittedName>
        <fullName evidence="1">Uncharacterized protein</fullName>
    </submittedName>
</protein>
<dbReference type="Proteomes" id="UP000814033">
    <property type="component" value="Unassembled WGS sequence"/>
</dbReference>
<sequence>MSTMPGLALLPRAYQDMLQSPLPFLYSLLAALWAALARYLQFPAERVPALHDLQTGDILGLMDWRLIGPIRVVVTPKALTNGIVETSFDLYNPLPFEISIDHVTTYAGVNDSIYAQFSQPFSGFVVPPHSTVNSGTFGGVKLVQGAINTLPIVNAGSLDIYKADIRVRLWTRNGKMGLPLPLNGVRQGGIQTKYDINLGPSGSFITSE</sequence>
<keyword evidence="2" id="KW-1185">Reference proteome</keyword>
<reference evidence="1" key="2">
    <citation type="journal article" date="2022" name="New Phytol.">
        <title>Evolutionary transition to the ectomycorrhizal habit in the genomes of a hyperdiverse lineage of mushroom-forming fungi.</title>
        <authorList>
            <person name="Looney B."/>
            <person name="Miyauchi S."/>
            <person name="Morin E."/>
            <person name="Drula E."/>
            <person name="Courty P.E."/>
            <person name="Kohler A."/>
            <person name="Kuo A."/>
            <person name="LaButti K."/>
            <person name="Pangilinan J."/>
            <person name="Lipzen A."/>
            <person name="Riley R."/>
            <person name="Andreopoulos W."/>
            <person name="He G."/>
            <person name="Johnson J."/>
            <person name="Nolan M."/>
            <person name="Tritt A."/>
            <person name="Barry K.W."/>
            <person name="Grigoriev I.V."/>
            <person name="Nagy L.G."/>
            <person name="Hibbett D."/>
            <person name="Henrissat B."/>
            <person name="Matheny P.B."/>
            <person name="Labbe J."/>
            <person name="Martin F.M."/>
        </authorList>
    </citation>
    <scope>NUCLEOTIDE SEQUENCE</scope>
    <source>
        <strain evidence="1">FP105234-sp</strain>
    </source>
</reference>
<accession>A0ACB8R3Q3</accession>
<organism evidence="1 2">
    <name type="scientific">Auriscalpium vulgare</name>
    <dbReference type="NCBI Taxonomy" id="40419"/>
    <lineage>
        <taxon>Eukaryota</taxon>
        <taxon>Fungi</taxon>
        <taxon>Dikarya</taxon>
        <taxon>Basidiomycota</taxon>
        <taxon>Agaricomycotina</taxon>
        <taxon>Agaricomycetes</taxon>
        <taxon>Russulales</taxon>
        <taxon>Auriscalpiaceae</taxon>
        <taxon>Auriscalpium</taxon>
    </lineage>
</organism>
<gene>
    <name evidence="1" type="ORF">FA95DRAFT_1684702</name>
</gene>
<reference evidence="1" key="1">
    <citation type="submission" date="2021-02" db="EMBL/GenBank/DDBJ databases">
        <authorList>
            <consortium name="DOE Joint Genome Institute"/>
            <person name="Ahrendt S."/>
            <person name="Looney B.P."/>
            <person name="Miyauchi S."/>
            <person name="Morin E."/>
            <person name="Drula E."/>
            <person name="Courty P.E."/>
            <person name="Chicoki N."/>
            <person name="Fauchery L."/>
            <person name="Kohler A."/>
            <person name="Kuo A."/>
            <person name="Labutti K."/>
            <person name="Pangilinan J."/>
            <person name="Lipzen A."/>
            <person name="Riley R."/>
            <person name="Andreopoulos W."/>
            <person name="He G."/>
            <person name="Johnson J."/>
            <person name="Barry K.W."/>
            <person name="Grigoriev I.V."/>
            <person name="Nagy L."/>
            <person name="Hibbett D."/>
            <person name="Henrissat B."/>
            <person name="Matheny P.B."/>
            <person name="Labbe J."/>
            <person name="Martin F."/>
        </authorList>
    </citation>
    <scope>NUCLEOTIDE SEQUENCE</scope>
    <source>
        <strain evidence="1">FP105234-sp</strain>
    </source>
</reference>
<dbReference type="EMBL" id="MU276549">
    <property type="protein sequence ID" value="KAI0038256.1"/>
    <property type="molecule type" value="Genomic_DNA"/>
</dbReference>